<dbReference type="RefSeq" id="WP_194075493.1">
    <property type="nucleotide sequence ID" value="NZ_CP061839.1"/>
</dbReference>
<dbReference type="AlphaFoldDB" id="A0A7S7AVS1"/>
<dbReference type="EMBL" id="CP061839">
    <property type="protein sequence ID" value="QOW59856.1"/>
    <property type="molecule type" value="Genomic_DNA"/>
</dbReference>
<dbReference type="Proteomes" id="UP000593915">
    <property type="component" value="Chromosome"/>
</dbReference>
<sequence>MAEKNIEDFKEEKNCIYRNETYSARDNGAVLRYSKETGRKRQIDDIWTFGKLDDKGFLRIGGKKINRIVATAFLGSPENEQYVVFHKNYNSQDNHAQNLAWVIKFEFKILQPNIQSQLRMITGKKIEEILSDVSIFRTIDAPNLIWMKDVTQEAADKCLEKYIDLKFSTKDEIESINWNSVENRKQIKNLNIYLHLSLTPNAVVEGNMIPSYFPCCPQEINDNPLQIYYKNLKEENVYYMNSKYKVLILERALWNDKIILKCESADGEKAIKPWSVSTIRFENGMYIHSLYKTCFQKESADKYFTVLQGKEWTGGDVFDDFC</sequence>
<dbReference type="InterPro" id="IPR044925">
    <property type="entry name" value="His-Me_finger_sf"/>
</dbReference>
<organism evidence="1 2">
    <name type="scientific">Treponema pedis</name>
    <dbReference type="NCBI Taxonomy" id="409322"/>
    <lineage>
        <taxon>Bacteria</taxon>
        <taxon>Pseudomonadati</taxon>
        <taxon>Spirochaetota</taxon>
        <taxon>Spirochaetia</taxon>
        <taxon>Spirochaetales</taxon>
        <taxon>Treponemataceae</taxon>
        <taxon>Treponema</taxon>
    </lineage>
</organism>
<dbReference type="SUPFAM" id="SSF54060">
    <property type="entry name" value="His-Me finger endonucleases"/>
    <property type="match status" value="1"/>
</dbReference>
<evidence type="ECO:0000313" key="1">
    <source>
        <dbReference type="EMBL" id="QOW59856.1"/>
    </source>
</evidence>
<proteinExistence type="predicted"/>
<protein>
    <recommendedName>
        <fullName evidence="3">HNH endonuclease</fullName>
    </recommendedName>
</protein>
<name>A0A7S7AVS1_9SPIR</name>
<evidence type="ECO:0000313" key="2">
    <source>
        <dbReference type="Proteomes" id="UP000593915"/>
    </source>
</evidence>
<evidence type="ECO:0008006" key="3">
    <source>
        <dbReference type="Google" id="ProtNLM"/>
    </source>
</evidence>
<gene>
    <name evidence="1" type="ORF">IFE08_08225</name>
</gene>
<reference evidence="1 2" key="1">
    <citation type="submission" date="2020-09" db="EMBL/GenBank/DDBJ databases">
        <title>Characterization of Treponema spp. from bovine digital dermatitis in Korea.</title>
        <authorList>
            <person name="Espiritu H.M."/>
            <person name="Cho Y.I."/>
            <person name="Mamuad L."/>
        </authorList>
    </citation>
    <scope>NUCLEOTIDE SEQUENCE [LARGE SCALE GENOMIC DNA]</scope>
    <source>
        <strain evidence="1 2">KS1</strain>
    </source>
</reference>
<accession>A0A7S7AVS1</accession>
<dbReference type="Gene3D" id="3.90.75.20">
    <property type="match status" value="1"/>
</dbReference>